<evidence type="ECO:0000256" key="1">
    <source>
        <dbReference type="SAM" id="MobiDB-lite"/>
    </source>
</evidence>
<reference evidence="3 4" key="1">
    <citation type="submission" date="2019-09" db="EMBL/GenBank/DDBJ databases">
        <title>FDA dAtabase for Regulatory Grade micrObial Sequences (FDA-ARGOS): Supporting development and validation of Infectious Disease Dx tests.</title>
        <authorList>
            <person name="Sciortino C."/>
            <person name="Tallon L."/>
            <person name="Sadzewicz L."/>
            <person name="Vavikolanu K."/>
            <person name="Mehta A."/>
            <person name="Aluvathingal J."/>
            <person name="Nadendla S."/>
            <person name="Nandy P."/>
            <person name="Geyer C."/>
            <person name="Yan Y."/>
            <person name="Sichtig H."/>
        </authorList>
    </citation>
    <scope>NUCLEOTIDE SEQUENCE [LARGE SCALE GENOMIC DNA]</scope>
    <source>
        <strain evidence="3 4">FDAARGOS_643</strain>
    </source>
</reference>
<dbReference type="Proteomes" id="UP000324507">
    <property type="component" value="Chromosome"/>
</dbReference>
<keyword evidence="2" id="KW-1133">Transmembrane helix</keyword>
<sequence length="148" mass="16130">MFSPCASSANPRACRDAAPPAGDDGRAALIARINDLSQLARTAWFTLLGYLVFAGITLLGVKDADFFIPSRETQLPLVGVSIPTASFFWTAPILGAALYIYLHLFLIKLWDAHAKARTTDAEPTHHWLVNDFVLIRQGDPAARARPLA</sequence>
<name>A0A5P2QUT1_9RHOB</name>
<feature type="compositionally biased region" description="Low complexity" evidence="1">
    <location>
        <begin position="9"/>
        <end position="20"/>
    </location>
</feature>
<protein>
    <submittedName>
        <fullName evidence="3">Uncharacterized protein</fullName>
    </submittedName>
</protein>
<evidence type="ECO:0000313" key="3">
    <source>
        <dbReference type="EMBL" id="QEU09861.1"/>
    </source>
</evidence>
<evidence type="ECO:0000256" key="2">
    <source>
        <dbReference type="SAM" id="Phobius"/>
    </source>
</evidence>
<dbReference type="RefSeq" id="WP_150351451.1">
    <property type="nucleotide sequence ID" value="NZ_CP038095.1"/>
</dbReference>
<feature type="transmembrane region" description="Helical" evidence="2">
    <location>
        <begin position="87"/>
        <end position="107"/>
    </location>
</feature>
<feature type="region of interest" description="Disordered" evidence="1">
    <location>
        <begin position="1"/>
        <end position="20"/>
    </location>
</feature>
<dbReference type="EMBL" id="CP044081">
    <property type="protein sequence ID" value="QEU09861.1"/>
    <property type="molecule type" value="Genomic_DNA"/>
</dbReference>
<evidence type="ECO:0000313" key="4">
    <source>
        <dbReference type="Proteomes" id="UP000324507"/>
    </source>
</evidence>
<proteinExistence type="predicted"/>
<dbReference type="AlphaFoldDB" id="A0A5P2QUT1"/>
<keyword evidence="2" id="KW-0812">Transmembrane</keyword>
<accession>A0A5P2QUT1</accession>
<keyword evidence="2" id="KW-0472">Membrane</keyword>
<feature type="transmembrane region" description="Helical" evidence="2">
    <location>
        <begin position="42"/>
        <end position="61"/>
    </location>
</feature>
<gene>
    <name evidence="3" type="ORF">FOB51_18665</name>
</gene>
<organism evidence="3 4">
    <name type="scientific">Paracoccus yeei</name>
    <dbReference type="NCBI Taxonomy" id="147645"/>
    <lineage>
        <taxon>Bacteria</taxon>
        <taxon>Pseudomonadati</taxon>
        <taxon>Pseudomonadota</taxon>
        <taxon>Alphaproteobacteria</taxon>
        <taxon>Rhodobacterales</taxon>
        <taxon>Paracoccaceae</taxon>
        <taxon>Paracoccus</taxon>
    </lineage>
</organism>